<reference evidence="3" key="1">
    <citation type="journal article" date="2019" name="Gigascience">
        <title>De novo genome assembly of the endangered Acer yangbiense, a plant species with extremely small populations endemic to Yunnan Province, China.</title>
        <authorList>
            <person name="Yang J."/>
            <person name="Wariss H.M."/>
            <person name="Tao L."/>
            <person name="Zhang R."/>
            <person name="Yun Q."/>
            <person name="Hollingsworth P."/>
            <person name="Dao Z."/>
            <person name="Luo G."/>
            <person name="Guo H."/>
            <person name="Ma Y."/>
            <person name="Sun W."/>
        </authorList>
    </citation>
    <scope>NUCLEOTIDE SEQUENCE [LARGE SCALE GENOMIC DNA]</scope>
    <source>
        <strain evidence="3">cv. Malutang</strain>
    </source>
</reference>
<sequence>MADAIVSVVLEQLASIARQQIQQEVTLVWGVNKERAENALTLKKKVCSFFLSPCFCFRQVVLHHDIALKIKEINESLDDIAKEKDSSTQGIDFSMAERLGLEGTSVVVSSRKQKNVDEAVEKLKAKGIEESHRQDSSEEAELQ</sequence>
<name>A0A5C7IHC3_9ROSI</name>
<dbReference type="PANTHER" id="PTHR43943">
    <property type="entry name" value="DEHYDROGENASE/REDUCTASE (SDR FAMILY) MEMBER 4"/>
    <property type="match status" value="1"/>
</dbReference>
<dbReference type="AlphaFoldDB" id="A0A5C7IHC3"/>
<dbReference type="PANTHER" id="PTHR43943:SF2">
    <property type="entry name" value="DEHYDROGENASE_REDUCTASE 4"/>
    <property type="match status" value="1"/>
</dbReference>
<evidence type="ECO:0000256" key="1">
    <source>
        <dbReference type="ARBA" id="ARBA00006484"/>
    </source>
</evidence>
<dbReference type="Proteomes" id="UP000323000">
    <property type="component" value="Chromosome 2"/>
</dbReference>
<comment type="similarity">
    <text evidence="1">Belongs to the short-chain dehydrogenases/reductases (SDR) family.</text>
</comment>
<evidence type="ECO:0000313" key="3">
    <source>
        <dbReference type="Proteomes" id="UP000323000"/>
    </source>
</evidence>
<proteinExistence type="inferred from homology"/>
<dbReference type="OrthoDB" id="1669814at2759"/>
<accession>A0A5C7IHC3</accession>
<evidence type="ECO:0000313" key="2">
    <source>
        <dbReference type="EMBL" id="TXG68717.1"/>
    </source>
</evidence>
<organism evidence="2 3">
    <name type="scientific">Acer yangbiense</name>
    <dbReference type="NCBI Taxonomy" id="1000413"/>
    <lineage>
        <taxon>Eukaryota</taxon>
        <taxon>Viridiplantae</taxon>
        <taxon>Streptophyta</taxon>
        <taxon>Embryophyta</taxon>
        <taxon>Tracheophyta</taxon>
        <taxon>Spermatophyta</taxon>
        <taxon>Magnoliopsida</taxon>
        <taxon>eudicotyledons</taxon>
        <taxon>Gunneridae</taxon>
        <taxon>Pentapetalae</taxon>
        <taxon>rosids</taxon>
        <taxon>malvids</taxon>
        <taxon>Sapindales</taxon>
        <taxon>Sapindaceae</taxon>
        <taxon>Hippocastanoideae</taxon>
        <taxon>Acereae</taxon>
        <taxon>Acer</taxon>
    </lineage>
</organism>
<protein>
    <submittedName>
        <fullName evidence="2">Uncharacterized protein</fullName>
    </submittedName>
</protein>
<dbReference type="EMBL" id="VAHF01000002">
    <property type="protein sequence ID" value="TXG68717.1"/>
    <property type="molecule type" value="Genomic_DNA"/>
</dbReference>
<comment type="caution">
    <text evidence="2">The sequence shown here is derived from an EMBL/GenBank/DDBJ whole genome shotgun (WGS) entry which is preliminary data.</text>
</comment>
<gene>
    <name evidence="2" type="ORF">EZV62_003652</name>
</gene>
<keyword evidence="3" id="KW-1185">Reference proteome</keyword>